<comment type="caution">
    <text evidence="5">The sequence shown here is derived from an EMBL/GenBank/DDBJ whole genome shotgun (WGS) entry which is preliminary data.</text>
</comment>
<dbReference type="PANTHER" id="PTHR43373:SF1">
    <property type="entry name" value="NA(+)_H(+) ANTIPORTER SUBUNIT A"/>
    <property type="match status" value="1"/>
</dbReference>
<protein>
    <submittedName>
        <fullName evidence="5">Putative NADH-ubiquinone oxidoreductase subunit</fullName>
    </submittedName>
</protein>
<evidence type="ECO:0000259" key="4">
    <source>
        <dbReference type="Pfam" id="PF00361"/>
    </source>
</evidence>
<dbReference type="GO" id="GO:0012505">
    <property type="term" value="C:endomembrane system"/>
    <property type="evidence" value="ECO:0007669"/>
    <property type="project" value="UniProtKB-SubCell"/>
</dbReference>
<keyword evidence="6" id="KW-1185">Reference proteome</keyword>
<keyword evidence="2 3" id="KW-0812">Transmembrane</keyword>
<dbReference type="Proteomes" id="UP000028702">
    <property type="component" value="Unassembled WGS sequence"/>
</dbReference>
<dbReference type="PRINTS" id="PR01434">
    <property type="entry name" value="NADHDHGNASE5"/>
</dbReference>
<feature type="transmembrane region" description="Helical" evidence="3">
    <location>
        <begin position="115"/>
        <end position="133"/>
    </location>
</feature>
<feature type="transmembrane region" description="Helical" evidence="3">
    <location>
        <begin position="247"/>
        <end position="270"/>
    </location>
</feature>
<evidence type="ECO:0000313" key="5">
    <source>
        <dbReference type="EMBL" id="GAK44059.1"/>
    </source>
</evidence>
<accession>A0A081B7P1</accession>
<dbReference type="EMBL" id="BBIO01000002">
    <property type="protein sequence ID" value="GAK44059.1"/>
    <property type="molecule type" value="Genomic_DNA"/>
</dbReference>
<organism evidence="5 6">
    <name type="scientific">Tepidicaulis marinus</name>
    <dbReference type="NCBI Taxonomy" id="1333998"/>
    <lineage>
        <taxon>Bacteria</taxon>
        <taxon>Pseudomonadati</taxon>
        <taxon>Pseudomonadota</taxon>
        <taxon>Alphaproteobacteria</taxon>
        <taxon>Hyphomicrobiales</taxon>
        <taxon>Parvibaculaceae</taxon>
        <taxon>Tepidicaulis</taxon>
    </lineage>
</organism>
<feature type="transmembrane region" description="Helical" evidence="3">
    <location>
        <begin position="370"/>
        <end position="394"/>
    </location>
</feature>
<evidence type="ECO:0000256" key="3">
    <source>
        <dbReference type="SAM" id="Phobius"/>
    </source>
</evidence>
<evidence type="ECO:0000256" key="1">
    <source>
        <dbReference type="ARBA" id="ARBA00004127"/>
    </source>
</evidence>
<dbReference type="Pfam" id="PF00361">
    <property type="entry name" value="Proton_antipo_M"/>
    <property type="match status" value="1"/>
</dbReference>
<feature type="transmembrane region" description="Helical" evidence="3">
    <location>
        <begin position="6"/>
        <end position="23"/>
    </location>
</feature>
<dbReference type="InterPro" id="IPR050616">
    <property type="entry name" value="CPA3_Na-H_Antiporter_A"/>
</dbReference>
<feature type="transmembrane region" description="Helical" evidence="3">
    <location>
        <begin position="81"/>
        <end position="103"/>
    </location>
</feature>
<gene>
    <name evidence="5" type="ORF">M2A_0558</name>
</gene>
<dbReference type="eggNOG" id="COG0651">
    <property type="taxonomic scope" value="Bacteria"/>
</dbReference>
<feature type="transmembrane region" description="Helical" evidence="3">
    <location>
        <begin position="35"/>
        <end position="52"/>
    </location>
</feature>
<dbReference type="AlphaFoldDB" id="A0A081B7P1"/>
<feature type="transmembrane region" description="Helical" evidence="3">
    <location>
        <begin position="464"/>
        <end position="484"/>
    </location>
</feature>
<comment type="subcellular location">
    <subcellularLocation>
        <location evidence="1">Endomembrane system</location>
        <topology evidence="1">Multi-pass membrane protein</topology>
    </subcellularLocation>
    <subcellularLocation>
        <location evidence="2">Membrane</location>
        <topology evidence="2">Multi-pass membrane protein</topology>
    </subcellularLocation>
</comment>
<name>A0A081B7P1_9HYPH</name>
<keyword evidence="3" id="KW-1133">Transmembrane helix</keyword>
<sequence length="509" mass="54064">MDMSPSFAISLAVLLPLIGTVLIGMSDRRPNQREAVSILTSIALFYVVAGFLPDVMSGARPSATWFEVLPSLSLAFEIEPLGMLFALVASGLWIVTALYCIGYMRGNKESHQTRFYMCFALAISAAIGIAFAANMFTLFIFYEVLTISTYPLVAHKQNEAAKSGARTYLGILIGTSIGFQLIAIIWTWILAGTLDFKLGGILAGKIDPTILPVLLGLYAFGIGKAALMPFHRWLPAAMVAPTPVSALLHAVAVVKAGVFTMLKVGVYIFGIDLLAVTQASDWLMWLAAASILIASTIALTKDNLKARLAYSTVSQLSYITLGMALATSLGVMGGAMHIAMHAMGKITLFMCAGAIYVATHKTEISDMDGLGRIMPFTFGAFLIGALSIIGLPPLGGAWSKWYLMLGAADAGHQIMIVVFMVSSLLNVAYLLPIVARAFFVPAPRFASAGAAAVPVRGGIQEAPILCVLPPVITAIGCLLLFFYAGEIYSLIYPVAFPDPSSAAVQSLAP</sequence>
<dbReference type="STRING" id="1333998.M2A_0558"/>
<keyword evidence="5" id="KW-0830">Ubiquinone</keyword>
<evidence type="ECO:0000256" key="2">
    <source>
        <dbReference type="RuleBase" id="RU000320"/>
    </source>
</evidence>
<dbReference type="InterPro" id="IPR001750">
    <property type="entry name" value="ND/Mrp_TM"/>
</dbReference>
<reference evidence="5 6" key="1">
    <citation type="submission" date="2014-07" db="EMBL/GenBank/DDBJ databases">
        <title>Tepidicaulis marinum gen. nov., sp. nov., a novel marine bacterium denitrifying nitrate to nitrous oxide strictly under microaerobic conditions.</title>
        <authorList>
            <person name="Takeuchi M."/>
            <person name="Yamagishi T."/>
            <person name="Kamagata Y."/>
            <person name="Oshima K."/>
            <person name="Hattori M."/>
            <person name="Katayama T."/>
            <person name="Hanada S."/>
            <person name="Tamaki H."/>
            <person name="Marumo K."/>
            <person name="Maeda H."/>
            <person name="Nedachi M."/>
            <person name="Iwasaki W."/>
            <person name="Suwa Y."/>
            <person name="Sakata S."/>
        </authorList>
    </citation>
    <scope>NUCLEOTIDE SEQUENCE [LARGE SCALE GENOMIC DNA]</scope>
    <source>
        <strain evidence="5 6">MA2</strain>
    </source>
</reference>
<evidence type="ECO:0000313" key="6">
    <source>
        <dbReference type="Proteomes" id="UP000028702"/>
    </source>
</evidence>
<feature type="transmembrane region" description="Helical" evidence="3">
    <location>
        <begin position="312"/>
        <end position="332"/>
    </location>
</feature>
<feature type="transmembrane region" description="Helical" evidence="3">
    <location>
        <begin position="414"/>
        <end position="435"/>
    </location>
</feature>
<dbReference type="GO" id="GO:0016020">
    <property type="term" value="C:membrane"/>
    <property type="evidence" value="ECO:0007669"/>
    <property type="project" value="UniProtKB-SubCell"/>
</dbReference>
<feature type="domain" description="NADH:quinone oxidoreductase/Mrp antiporter transmembrane" evidence="4">
    <location>
        <begin position="132"/>
        <end position="425"/>
    </location>
</feature>
<feature type="transmembrane region" description="Helical" evidence="3">
    <location>
        <begin position="209"/>
        <end position="227"/>
    </location>
</feature>
<feature type="transmembrane region" description="Helical" evidence="3">
    <location>
        <begin position="167"/>
        <end position="189"/>
    </location>
</feature>
<proteinExistence type="predicted"/>
<dbReference type="PANTHER" id="PTHR43373">
    <property type="entry name" value="NA(+)/H(+) ANTIPORTER SUBUNIT"/>
    <property type="match status" value="1"/>
</dbReference>
<keyword evidence="3" id="KW-0472">Membrane</keyword>
<feature type="transmembrane region" description="Helical" evidence="3">
    <location>
        <begin position="282"/>
        <end position="300"/>
    </location>
</feature>